<gene>
    <name evidence="2" type="ORF">V5O48_019548</name>
</gene>
<evidence type="ECO:0000256" key="1">
    <source>
        <dbReference type="SAM" id="MobiDB-lite"/>
    </source>
</evidence>
<accession>A0ABR3EI38</accession>
<protein>
    <submittedName>
        <fullName evidence="2">Uncharacterized protein</fullName>
    </submittedName>
</protein>
<proteinExistence type="predicted"/>
<keyword evidence="3" id="KW-1185">Reference proteome</keyword>
<evidence type="ECO:0000313" key="3">
    <source>
        <dbReference type="Proteomes" id="UP001465976"/>
    </source>
</evidence>
<dbReference type="Proteomes" id="UP001465976">
    <property type="component" value="Unassembled WGS sequence"/>
</dbReference>
<name>A0ABR3EI38_9AGAR</name>
<feature type="region of interest" description="Disordered" evidence="1">
    <location>
        <begin position="1"/>
        <end position="20"/>
    </location>
</feature>
<dbReference type="EMBL" id="JBAHYK010005302">
    <property type="protein sequence ID" value="KAL0562539.1"/>
    <property type="molecule type" value="Genomic_DNA"/>
</dbReference>
<comment type="caution">
    <text evidence="2">The sequence shown here is derived from an EMBL/GenBank/DDBJ whole genome shotgun (WGS) entry which is preliminary data.</text>
</comment>
<reference evidence="2 3" key="1">
    <citation type="submission" date="2024-02" db="EMBL/GenBank/DDBJ databases">
        <title>A draft genome for the cacao thread blight pathogen Marasmius crinis-equi.</title>
        <authorList>
            <person name="Cohen S.P."/>
            <person name="Baruah I.K."/>
            <person name="Amoako-Attah I."/>
            <person name="Bukari Y."/>
            <person name="Meinhardt L.W."/>
            <person name="Bailey B.A."/>
        </authorList>
    </citation>
    <scope>NUCLEOTIDE SEQUENCE [LARGE SCALE GENOMIC DNA]</scope>
    <source>
        <strain evidence="2 3">GH-76</strain>
    </source>
</reference>
<evidence type="ECO:0000313" key="2">
    <source>
        <dbReference type="EMBL" id="KAL0562539.1"/>
    </source>
</evidence>
<sequence>MSGEQNSSDDGRSRVISNMPLPGAKVAPHFNGVAPTDFLKQIEILAKTAAITDENDKVDFIYSYSSDRVKSKLQDIT</sequence>
<organism evidence="2 3">
    <name type="scientific">Marasmius crinis-equi</name>
    <dbReference type="NCBI Taxonomy" id="585013"/>
    <lineage>
        <taxon>Eukaryota</taxon>
        <taxon>Fungi</taxon>
        <taxon>Dikarya</taxon>
        <taxon>Basidiomycota</taxon>
        <taxon>Agaricomycotina</taxon>
        <taxon>Agaricomycetes</taxon>
        <taxon>Agaricomycetidae</taxon>
        <taxon>Agaricales</taxon>
        <taxon>Marasmiineae</taxon>
        <taxon>Marasmiaceae</taxon>
        <taxon>Marasmius</taxon>
    </lineage>
</organism>